<dbReference type="GO" id="GO:0005829">
    <property type="term" value="C:cytosol"/>
    <property type="evidence" value="ECO:0007669"/>
    <property type="project" value="TreeGrafter"/>
</dbReference>
<protein>
    <recommendedName>
        <fullName evidence="4 7">Alanine racemase</fullName>
        <ecNumber evidence="4 7">5.1.1.1</ecNumber>
    </recommendedName>
</protein>
<sequence>MAVPEQTPDHAYATLHIDLDALVANWRTIGAAVSPATAGAVVKADAYGLGAVPVTQALADAGCRHFFVAHLGEAEAIREAGILPPDAQLYILNGLMPGGEPACAAIGAVPVLNCLAQIEGWAAFARATGRTWRAALQVDTGMSRLGLSPDEVQTLIAQPQRLEGVEPVLLMSHLACADDPDAPANGSQLAAFERIGALFPGLPRSLDNSGGAMQRRPAHFDIARPGIALYGGAPHEHAVNPMRPVVTLDTRIVQLRTIPPGAGVGYGLSFVADRPTRIATIPVGYADGWPRHLSGKGSAFIAGHRAPIAGRVSMDSITLDVTDVPEEHLYPGAPVELLGPHQGIEDVARDAGTISYEILTRLGHRYARILHAAPQAAQQRRMAGRG</sequence>
<evidence type="ECO:0000256" key="5">
    <source>
        <dbReference type="ARBA" id="ARBA00022898"/>
    </source>
</evidence>
<evidence type="ECO:0000256" key="6">
    <source>
        <dbReference type="ARBA" id="ARBA00023235"/>
    </source>
</evidence>
<dbReference type="GO" id="GO:0008784">
    <property type="term" value="F:alanine racemase activity"/>
    <property type="evidence" value="ECO:0007669"/>
    <property type="project" value="UniProtKB-UniRule"/>
</dbReference>
<dbReference type="KEGG" id="sclo:SCLO_1019170"/>
<dbReference type="GO" id="GO:0030632">
    <property type="term" value="P:D-alanine biosynthetic process"/>
    <property type="evidence" value="ECO:0007669"/>
    <property type="project" value="UniProtKB-UniRule"/>
</dbReference>
<comment type="cofactor">
    <cofactor evidence="2 7 8">
        <name>pyridoxal 5'-phosphate</name>
        <dbReference type="ChEBI" id="CHEBI:597326"/>
    </cofactor>
</comment>
<dbReference type="SUPFAM" id="SSF50621">
    <property type="entry name" value="Alanine racemase C-terminal domain-like"/>
    <property type="match status" value="1"/>
</dbReference>
<dbReference type="Gene3D" id="3.20.20.10">
    <property type="entry name" value="Alanine racemase"/>
    <property type="match status" value="1"/>
</dbReference>
<dbReference type="InterPro" id="IPR009006">
    <property type="entry name" value="Ala_racemase/Decarboxylase_C"/>
</dbReference>
<dbReference type="SUPFAM" id="SSF51419">
    <property type="entry name" value="PLP-binding barrel"/>
    <property type="match status" value="1"/>
</dbReference>
<dbReference type="GO" id="GO:0030170">
    <property type="term" value="F:pyridoxal phosphate binding"/>
    <property type="evidence" value="ECO:0007669"/>
    <property type="project" value="UniProtKB-UniRule"/>
</dbReference>
<evidence type="ECO:0000256" key="1">
    <source>
        <dbReference type="ARBA" id="ARBA00000316"/>
    </source>
</evidence>
<keyword evidence="12" id="KW-1185">Reference proteome</keyword>
<dbReference type="NCBIfam" id="TIGR00492">
    <property type="entry name" value="alr"/>
    <property type="match status" value="1"/>
</dbReference>
<dbReference type="UniPathway" id="UPA00042">
    <property type="reaction ID" value="UER00497"/>
</dbReference>
<evidence type="ECO:0000313" key="11">
    <source>
        <dbReference type="EMBL" id="BAV64957.1"/>
    </source>
</evidence>
<gene>
    <name evidence="11" type="ORF">SCLO_1019170</name>
</gene>
<dbReference type="InterPro" id="IPR001608">
    <property type="entry name" value="Ala_racemase_N"/>
</dbReference>
<dbReference type="InterPro" id="IPR029066">
    <property type="entry name" value="PLP-binding_barrel"/>
</dbReference>
<feature type="active site" description="Proton acceptor; specific for D-alanine" evidence="7">
    <location>
        <position position="43"/>
    </location>
</feature>
<evidence type="ECO:0000256" key="2">
    <source>
        <dbReference type="ARBA" id="ARBA00001933"/>
    </source>
</evidence>
<dbReference type="InterPro" id="IPR000821">
    <property type="entry name" value="Ala_racemase"/>
</dbReference>
<dbReference type="EC" id="5.1.1.1" evidence="4 7"/>
<dbReference type="Pfam" id="PF01168">
    <property type="entry name" value="Ala_racemase_N"/>
    <property type="match status" value="1"/>
</dbReference>
<dbReference type="EMBL" id="AP017655">
    <property type="protein sequence ID" value="BAV64957.1"/>
    <property type="molecule type" value="Genomic_DNA"/>
</dbReference>
<feature type="domain" description="Alanine racemase C-terminal" evidence="10">
    <location>
        <begin position="245"/>
        <end position="371"/>
    </location>
</feature>
<dbReference type="InterPro" id="IPR020622">
    <property type="entry name" value="Ala_racemase_pyridoxalP-BS"/>
</dbReference>
<dbReference type="PROSITE" id="PS00395">
    <property type="entry name" value="ALANINE_RACEMASE"/>
    <property type="match status" value="1"/>
</dbReference>
<dbReference type="PANTHER" id="PTHR30511">
    <property type="entry name" value="ALANINE RACEMASE"/>
    <property type="match status" value="1"/>
</dbReference>
<dbReference type="PRINTS" id="PR00992">
    <property type="entry name" value="ALARACEMASE"/>
</dbReference>
<feature type="modified residue" description="N6-(pyridoxal phosphate)lysine" evidence="7 8">
    <location>
        <position position="43"/>
    </location>
</feature>
<comment type="pathway">
    <text evidence="7">Amino-acid biosynthesis; D-alanine biosynthesis; D-alanine from L-alanine: step 1/1.</text>
</comment>
<feature type="binding site" evidence="7 9">
    <location>
        <position position="314"/>
    </location>
    <ligand>
        <name>substrate</name>
    </ligand>
</feature>
<dbReference type="CDD" id="cd00430">
    <property type="entry name" value="PLPDE_III_AR"/>
    <property type="match status" value="1"/>
</dbReference>
<proteinExistence type="inferred from homology"/>
<comment type="similarity">
    <text evidence="3 7">Belongs to the alanine racemase family.</text>
</comment>
<dbReference type="OrthoDB" id="9813814at2"/>
<dbReference type="RefSeq" id="WP_066517964.1">
    <property type="nucleotide sequence ID" value="NZ_AP017655.1"/>
</dbReference>
<dbReference type="AlphaFoldDB" id="A0A1E1F371"/>
<accession>A0A1E1F371</accession>
<evidence type="ECO:0000256" key="4">
    <source>
        <dbReference type="ARBA" id="ARBA00013089"/>
    </source>
</evidence>
<evidence type="ECO:0000256" key="3">
    <source>
        <dbReference type="ARBA" id="ARBA00007880"/>
    </source>
</evidence>
<organism evidence="11 12">
    <name type="scientific">Sphingobium cloacae</name>
    <dbReference type="NCBI Taxonomy" id="120107"/>
    <lineage>
        <taxon>Bacteria</taxon>
        <taxon>Pseudomonadati</taxon>
        <taxon>Pseudomonadota</taxon>
        <taxon>Alphaproteobacteria</taxon>
        <taxon>Sphingomonadales</taxon>
        <taxon>Sphingomonadaceae</taxon>
        <taxon>Sphingobium</taxon>
    </lineage>
</organism>
<feature type="active site" description="Proton acceptor; specific for L-alanine" evidence="7">
    <location>
        <position position="266"/>
    </location>
</feature>
<name>A0A1E1F371_9SPHN</name>
<evidence type="ECO:0000256" key="8">
    <source>
        <dbReference type="PIRSR" id="PIRSR600821-50"/>
    </source>
</evidence>
<keyword evidence="6 7" id="KW-0413">Isomerase</keyword>
<feature type="binding site" evidence="7 9">
    <location>
        <position position="144"/>
    </location>
    <ligand>
        <name>substrate</name>
    </ligand>
</feature>
<comment type="catalytic activity">
    <reaction evidence="1 7">
        <text>L-alanine = D-alanine</text>
        <dbReference type="Rhea" id="RHEA:20249"/>
        <dbReference type="ChEBI" id="CHEBI:57416"/>
        <dbReference type="ChEBI" id="CHEBI:57972"/>
        <dbReference type="EC" id="5.1.1.1"/>
    </reaction>
</comment>
<evidence type="ECO:0000313" key="12">
    <source>
        <dbReference type="Proteomes" id="UP000218272"/>
    </source>
</evidence>
<dbReference type="InterPro" id="IPR011079">
    <property type="entry name" value="Ala_racemase_C"/>
</dbReference>
<evidence type="ECO:0000256" key="9">
    <source>
        <dbReference type="PIRSR" id="PIRSR600821-52"/>
    </source>
</evidence>
<evidence type="ECO:0000256" key="7">
    <source>
        <dbReference type="HAMAP-Rule" id="MF_01201"/>
    </source>
</evidence>
<keyword evidence="5 7" id="KW-0663">Pyridoxal phosphate</keyword>
<evidence type="ECO:0000259" key="10">
    <source>
        <dbReference type="SMART" id="SM01005"/>
    </source>
</evidence>
<dbReference type="Pfam" id="PF00842">
    <property type="entry name" value="Ala_racemase_C"/>
    <property type="match status" value="1"/>
</dbReference>
<dbReference type="HAMAP" id="MF_01201">
    <property type="entry name" value="Ala_racemase"/>
    <property type="match status" value="1"/>
</dbReference>
<dbReference type="Gene3D" id="2.40.37.10">
    <property type="entry name" value="Lyase, Ornithine Decarboxylase, Chain A, domain 1"/>
    <property type="match status" value="1"/>
</dbReference>
<comment type="function">
    <text evidence="7">Catalyzes the interconversion of L-alanine and D-alanine. May also act on other amino acids.</text>
</comment>
<dbReference type="SMART" id="SM01005">
    <property type="entry name" value="Ala_racemase_C"/>
    <property type="match status" value="1"/>
</dbReference>
<reference evidence="11 12" key="1">
    <citation type="submission" date="2016-10" db="EMBL/GenBank/DDBJ databases">
        <title>Complete Genome Sequence of the Nonylphenol-Degrading Bacterium Sphingobium cloacae JCM 10874T.</title>
        <authorList>
            <person name="Ootsuka M."/>
            <person name="Nishizawa T."/>
            <person name="Ohta H."/>
        </authorList>
    </citation>
    <scope>NUCLEOTIDE SEQUENCE [LARGE SCALE GENOMIC DNA]</scope>
    <source>
        <strain evidence="11 12">JCM 10874</strain>
    </source>
</reference>
<dbReference type="PANTHER" id="PTHR30511:SF0">
    <property type="entry name" value="ALANINE RACEMASE, CATABOLIC-RELATED"/>
    <property type="match status" value="1"/>
</dbReference>
<dbReference type="Proteomes" id="UP000218272">
    <property type="component" value="Chromosome SCLO_1"/>
</dbReference>